<evidence type="ECO:0000313" key="1">
    <source>
        <dbReference type="EMBL" id="MBW0480533.1"/>
    </source>
</evidence>
<gene>
    <name evidence="1" type="ORF">O181_020248</name>
</gene>
<organism evidence="1 2">
    <name type="scientific">Austropuccinia psidii MF-1</name>
    <dbReference type="NCBI Taxonomy" id="1389203"/>
    <lineage>
        <taxon>Eukaryota</taxon>
        <taxon>Fungi</taxon>
        <taxon>Dikarya</taxon>
        <taxon>Basidiomycota</taxon>
        <taxon>Pucciniomycotina</taxon>
        <taxon>Pucciniomycetes</taxon>
        <taxon>Pucciniales</taxon>
        <taxon>Sphaerophragmiaceae</taxon>
        <taxon>Austropuccinia</taxon>
    </lineage>
</organism>
<name>A0A9Q3GUC1_9BASI</name>
<reference evidence="1" key="1">
    <citation type="submission" date="2021-03" db="EMBL/GenBank/DDBJ databases">
        <title>Draft genome sequence of rust myrtle Austropuccinia psidii MF-1, a brazilian biotype.</title>
        <authorList>
            <person name="Quecine M.C."/>
            <person name="Pachon D.M.R."/>
            <person name="Bonatelli M.L."/>
            <person name="Correr F.H."/>
            <person name="Franceschini L.M."/>
            <person name="Leite T.F."/>
            <person name="Margarido G.R.A."/>
            <person name="Almeida C.A."/>
            <person name="Ferrarezi J.A."/>
            <person name="Labate C.A."/>
        </authorList>
    </citation>
    <scope>NUCLEOTIDE SEQUENCE</scope>
    <source>
        <strain evidence="1">MF-1</strain>
    </source>
</reference>
<comment type="caution">
    <text evidence="1">The sequence shown here is derived from an EMBL/GenBank/DDBJ whole genome shotgun (WGS) entry which is preliminary data.</text>
</comment>
<accession>A0A9Q3GUC1</accession>
<protein>
    <submittedName>
        <fullName evidence="1">Uncharacterized protein</fullName>
    </submittedName>
</protein>
<evidence type="ECO:0000313" key="2">
    <source>
        <dbReference type="Proteomes" id="UP000765509"/>
    </source>
</evidence>
<dbReference type="Proteomes" id="UP000765509">
    <property type="component" value="Unassembled WGS sequence"/>
</dbReference>
<keyword evidence="2" id="KW-1185">Reference proteome</keyword>
<proteinExistence type="predicted"/>
<dbReference type="EMBL" id="AVOT02006005">
    <property type="protein sequence ID" value="MBW0480533.1"/>
    <property type="molecule type" value="Genomic_DNA"/>
</dbReference>
<sequence length="89" mass="9883">MLLQCPPNMPLMLPPISALITPYASTPLPLTIHMLPRHPQDIPPTLPSTLLMLSQCPPDMCPMLLPHQPNPQCHLPSLCSCNTLKMRLQ</sequence>
<dbReference type="AlphaFoldDB" id="A0A9Q3GUC1"/>